<sequence>MGNRVNRKRAHEDLEDDNRLESLRHAKLTRPAPCLQCPYREELPRARPLVPDHAGIVNFEEGMDLMSVGEIPQPLEEATAEQQRTMTHYHMLCGLNRVDESDATAKMDHHRTMGKAFEAERRTRAARARAEEQEAVGEAARLGEWATARMHLAVKDRAWETRYNLVLEACENMLPGQSRQDTMVARAVAEVRKRRHVQEH</sequence>
<dbReference type="AlphaFoldDB" id="A0A9W8ZE66"/>
<accession>A0A9W8ZE66</accession>
<protein>
    <submittedName>
        <fullName evidence="1">Uncharacterized protein</fullName>
    </submittedName>
</protein>
<name>A0A9W8ZE66_9PLEO</name>
<evidence type="ECO:0000313" key="1">
    <source>
        <dbReference type="EMBL" id="KAJ4403121.1"/>
    </source>
</evidence>
<dbReference type="EMBL" id="JAPEVA010000054">
    <property type="protein sequence ID" value="KAJ4403121.1"/>
    <property type="molecule type" value="Genomic_DNA"/>
</dbReference>
<keyword evidence="2" id="KW-1185">Reference proteome</keyword>
<proteinExistence type="predicted"/>
<gene>
    <name evidence="1" type="ORF">N0V91_006697</name>
</gene>
<organism evidence="1 2">
    <name type="scientific">Didymella pomorum</name>
    <dbReference type="NCBI Taxonomy" id="749634"/>
    <lineage>
        <taxon>Eukaryota</taxon>
        <taxon>Fungi</taxon>
        <taxon>Dikarya</taxon>
        <taxon>Ascomycota</taxon>
        <taxon>Pezizomycotina</taxon>
        <taxon>Dothideomycetes</taxon>
        <taxon>Pleosporomycetidae</taxon>
        <taxon>Pleosporales</taxon>
        <taxon>Pleosporineae</taxon>
        <taxon>Didymellaceae</taxon>
        <taxon>Didymella</taxon>
    </lineage>
</organism>
<comment type="caution">
    <text evidence="1">The sequence shown here is derived from an EMBL/GenBank/DDBJ whole genome shotgun (WGS) entry which is preliminary data.</text>
</comment>
<reference evidence="1" key="1">
    <citation type="submission" date="2022-10" db="EMBL/GenBank/DDBJ databases">
        <title>Tapping the CABI collections for fungal endophytes: first genome assemblies for Collariella, Neodidymelliopsis, Ascochyta clinopodiicola, Didymella pomorum, Didymosphaeria variabile, Neocosmospora piperis and Neocucurbitaria cava.</title>
        <authorList>
            <person name="Hill R."/>
        </authorList>
    </citation>
    <scope>NUCLEOTIDE SEQUENCE</scope>
    <source>
        <strain evidence="1">IMI 355091</strain>
    </source>
</reference>
<evidence type="ECO:0000313" key="2">
    <source>
        <dbReference type="Proteomes" id="UP001140510"/>
    </source>
</evidence>
<dbReference type="Proteomes" id="UP001140510">
    <property type="component" value="Unassembled WGS sequence"/>
</dbReference>